<keyword evidence="3" id="KW-1185">Reference proteome</keyword>
<gene>
    <name evidence="2" type="ORF">K402DRAFT_272306</name>
</gene>
<sequence length="128" mass="14545">MKCIWTERREDGDDELSYPSPSIKTRNSYPVSLMRYQVLSMPAPGHYLPRERSPGPEAHAKMSHSFMRLSMTPVEGVGTSREPSRGGRKVLLQWSRLGHVSKILIVACVSLLMWKFSLLVLLLLCCKE</sequence>
<evidence type="ECO:0000313" key="2">
    <source>
        <dbReference type="EMBL" id="KAF1989422.1"/>
    </source>
</evidence>
<feature type="transmembrane region" description="Helical" evidence="1">
    <location>
        <begin position="103"/>
        <end position="124"/>
    </location>
</feature>
<protein>
    <submittedName>
        <fullName evidence="2">Uncharacterized protein</fullName>
    </submittedName>
</protein>
<proteinExistence type="predicted"/>
<dbReference type="Proteomes" id="UP000800041">
    <property type="component" value="Unassembled WGS sequence"/>
</dbReference>
<name>A0A6G1H8N5_9PEZI</name>
<evidence type="ECO:0000313" key="3">
    <source>
        <dbReference type="Proteomes" id="UP000800041"/>
    </source>
</evidence>
<evidence type="ECO:0000256" key="1">
    <source>
        <dbReference type="SAM" id="Phobius"/>
    </source>
</evidence>
<reference evidence="2" key="1">
    <citation type="journal article" date="2020" name="Stud. Mycol.">
        <title>101 Dothideomycetes genomes: a test case for predicting lifestyles and emergence of pathogens.</title>
        <authorList>
            <person name="Haridas S."/>
            <person name="Albert R."/>
            <person name="Binder M."/>
            <person name="Bloem J."/>
            <person name="Labutti K."/>
            <person name="Salamov A."/>
            <person name="Andreopoulos B."/>
            <person name="Baker S."/>
            <person name="Barry K."/>
            <person name="Bills G."/>
            <person name="Bluhm B."/>
            <person name="Cannon C."/>
            <person name="Castanera R."/>
            <person name="Culley D."/>
            <person name="Daum C."/>
            <person name="Ezra D."/>
            <person name="Gonzalez J."/>
            <person name="Henrissat B."/>
            <person name="Kuo A."/>
            <person name="Liang C."/>
            <person name="Lipzen A."/>
            <person name="Lutzoni F."/>
            <person name="Magnuson J."/>
            <person name="Mondo S."/>
            <person name="Nolan M."/>
            <person name="Ohm R."/>
            <person name="Pangilinan J."/>
            <person name="Park H.-J."/>
            <person name="Ramirez L."/>
            <person name="Alfaro M."/>
            <person name="Sun H."/>
            <person name="Tritt A."/>
            <person name="Yoshinaga Y."/>
            <person name="Zwiers L.-H."/>
            <person name="Turgeon B."/>
            <person name="Goodwin S."/>
            <person name="Spatafora J."/>
            <person name="Crous P."/>
            <person name="Grigoriev I."/>
        </authorList>
    </citation>
    <scope>NUCLEOTIDE SEQUENCE</scope>
    <source>
        <strain evidence="2">CBS 113979</strain>
    </source>
</reference>
<keyword evidence="1" id="KW-0812">Transmembrane</keyword>
<keyword evidence="1" id="KW-0472">Membrane</keyword>
<organism evidence="2 3">
    <name type="scientific">Aulographum hederae CBS 113979</name>
    <dbReference type="NCBI Taxonomy" id="1176131"/>
    <lineage>
        <taxon>Eukaryota</taxon>
        <taxon>Fungi</taxon>
        <taxon>Dikarya</taxon>
        <taxon>Ascomycota</taxon>
        <taxon>Pezizomycotina</taxon>
        <taxon>Dothideomycetes</taxon>
        <taxon>Pleosporomycetidae</taxon>
        <taxon>Aulographales</taxon>
        <taxon>Aulographaceae</taxon>
    </lineage>
</organism>
<dbReference type="EMBL" id="ML977145">
    <property type="protein sequence ID" value="KAF1989422.1"/>
    <property type="molecule type" value="Genomic_DNA"/>
</dbReference>
<dbReference type="AlphaFoldDB" id="A0A6G1H8N5"/>
<keyword evidence="1" id="KW-1133">Transmembrane helix</keyword>
<accession>A0A6G1H8N5</accession>